<dbReference type="PANTHER" id="PTHR28008">
    <property type="entry name" value="DOMAIN PROTEIN, PUTATIVE (AFU_ORTHOLOGUE AFUA_3G10980)-RELATED"/>
    <property type="match status" value="1"/>
</dbReference>
<dbReference type="AlphaFoldDB" id="A0A1M5DWW0"/>
<dbReference type="InterPro" id="IPR006976">
    <property type="entry name" value="VanZ-like"/>
</dbReference>
<dbReference type="EMBL" id="FQWB01000001">
    <property type="protein sequence ID" value="SHF71463.1"/>
    <property type="molecule type" value="Genomic_DNA"/>
</dbReference>
<feature type="transmembrane region" description="Helical" evidence="1">
    <location>
        <begin position="28"/>
        <end position="49"/>
    </location>
</feature>
<feature type="domain" description="VanZ-like" evidence="2">
    <location>
        <begin position="29"/>
        <end position="108"/>
    </location>
</feature>
<evidence type="ECO:0000259" key="2">
    <source>
        <dbReference type="Pfam" id="PF04892"/>
    </source>
</evidence>
<keyword evidence="1" id="KW-1133">Transmembrane helix</keyword>
<dbReference type="Proteomes" id="UP000184516">
    <property type="component" value="Unassembled WGS sequence"/>
</dbReference>
<name>A0A1M5DWW0_9FLAO</name>
<dbReference type="Pfam" id="PF04892">
    <property type="entry name" value="VanZ"/>
    <property type="match status" value="1"/>
</dbReference>
<evidence type="ECO:0000313" key="3">
    <source>
        <dbReference type="EMBL" id="SHF71463.1"/>
    </source>
</evidence>
<gene>
    <name evidence="3" type="ORF">SAMN05443549_101103</name>
</gene>
<keyword evidence="1" id="KW-0472">Membrane</keyword>
<evidence type="ECO:0000256" key="1">
    <source>
        <dbReference type="SAM" id="Phobius"/>
    </source>
</evidence>
<evidence type="ECO:0000313" key="4">
    <source>
        <dbReference type="Proteomes" id="UP000184516"/>
    </source>
</evidence>
<feature type="transmembrane region" description="Helical" evidence="1">
    <location>
        <begin position="95"/>
        <end position="114"/>
    </location>
</feature>
<keyword evidence="4" id="KW-1185">Reference proteome</keyword>
<dbReference type="NCBIfam" id="NF037970">
    <property type="entry name" value="vanZ_1"/>
    <property type="match status" value="1"/>
</dbReference>
<keyword evidence="1" id="KW-0812">Transmembrane</keyword>
<proteinExistence type="predicted"/>
<organism evidence="3 4">
    <name type="scientific">Flavobacterium fluvii</name>
    <dbReference type="NCBI Taxonomy" id="468056"/>
    <lineage>
        <taxon>Bacteria</taxon>
        <taxon>Pseudomonadati</taxon>
        <taxon>Bacteroidota</taxon>
        <taxon>Flavobacteriia</taxon>
        <taxon>Flavobacteriales</taxon>
        <taxon>Flavobacteriaceae</taxon>
        <taxon>Flavobacterium</taxon>
    </lineage>
</organism>
<accession>A0A1M5DWW0</accession>
<dbReference type="STRING" id="468056.SAMN05443549_101103"/>
<sequence>MAALFWSGVILFFCLIKSNDIPTINVPYVDKAVHAVFHFVFTLLWFLFFKKKLDTSNIFRPLVISFVFSFFFGVAIELMQKFFTTTRSADVIDELANLSGAALAVIAIVSLDTYKGVMDRI</sequence>
<dbReference type="PANTHER" id="PTHR28008:SF1">
    <property type="entry name" value="DOMAIN PROTEIN, PUTATIVE (AFU_ORTHOLOGUE AFUA_3G10980)-RELATED"/>
    <property type="match status" value="1"/>
</dbReference>
<reference evidence="4" key="1">
    <citation type="submission" date="2016-11" db="EMBL/GenBank/DDBJ databases">
        <authorList>
            <person name="Varghese N."/>
            <person name="Submissions S."/>
        </authorList>
    </citation>
    <scope>NUCLEOTIDE SEQUENCE [LARGE SCALE GENOMIC DNA]</scope>
    <source>
        <strain evidence="4">DSM 19978</strain>
    </source>
</reference>
<protein>
    <submittedName>
        <fullName evidence="3">VanZ like family protein</fullName>
    </submittedName>
</protein>
<feature type="transmembrane region" description="Helical" evidence="1">
    <location>
        <begin position="61"/>
        <end position="83"/>
    </location>
</feature>